<dbReference type="AlphaFoldDB" id="A0A9K3E1E4"/>
<feature type="region of interest" description="Disordered" evidence="1">
    <location>
        <begin position="226"/>
        <end position="245"/>
    </location>
</feature>
<reference evidence="2" key="1">
    <citation type="journal article" date="2017" name="Nature">
        <title>The sunflower genome provides insights into oil metabolism, flowering and Asterid evolution.</title>
        <authorList>
            <person name="Badouin H."/>
            <person name="Gouzy J."/>
            <person name="Grassa C.J."/>
            <person name="Murat F."/>
            <person name="Staton S.E."/>
            <person name="Cottret L."/>
            <person name="Lelandais-Briere C."/>
            <person name="Owens G.L."/>
            <person name="Carrere S."/>
            <person name="Mayjonade B."/>
            <person name="Legrand L."/>
            <person name="Gill N."/>
            <person name="Kane N.C."/>
            <person name="Bowers J.E."/>
            <person name="Hubner S."/>
            <person name="Bellec A."/>
            <person name="Berard A."/>
            <person name="Berges H."/>
            <person name="Blanchet N."/>
            <person name="Boniface M.C."/>
            <person name="Brunel D."/>
            <person name="Catrice O."/>
            <person name="Chaidir N."/>
            <person name="Claudel C."/>
            <person name="Donnadieu C."/>
            <person name="Faraut T."/>
            <person name="Fievet G."/>
            <person name="Helmstetter N."/>
            <person name="King M."/>
            <person name="Knapp S.J."/>
            <person name="Lai Z."/>
            <person name="Le Paslier M.C."/>
            <person name="Lippi Y."/>
            <person name="Lorenzon L."/>
            <person name="Mandel J.R."/>
            <person name="Marage G."/>
            <person name="Marchand G."/>
            <person name="Marquand E."/>
            <person name="Bret-Mestries E."/>
            <person name="Morien E."/>
            <person name="Nambeesan S."/>
            <person name="Nguyen T."/>
            <person name="Pegot-Espagnet P."/>
            <person name="Pouilly N."/>
            <person name="Raftis F."/>
            <person name="Sallet E."/>
            <person name="Schiex T."/>
            <person name="Thomas J."/>
            <person name="Vandecasteele C."/>
            <person name="Vares D."/>
            <person name="Vear F."/>
            <person name="Vautrin S."/>
            <person name="Crespi M."/>
            <person name="Mangin B."/>
            <person name="Burke J.M."/>
            <person name="Salse J."/>
            <person name="Munos S."/>
            <person name="Vincourt P."/>
            <person name="Rieseberg L.H."/>
            <person name="Langlade N.B."/>
        </authorList>
    </citation>
    <scope>NUCLEOTIDE SEQUENCE</scope>
    <source>
        <tissue evidence="2">Leaves</tissue>
    </source>
</reference>
<reference evidence="2" key="2">
    <citation type="submission" date="2020-06" db="EMBL/GenBank/DDBJ databases">
        <title>Helianthus annuus Genome sequencing and assembly Release 2.</title>
        <authorList>
            <person name="Gouzy J."/>
            <person name="Langlade N."/>
            <person name="Munos S."/>
        </authorList>
    </citation>
    <scope>NUCLEOTIDE SEQUENCE</scope>
    <source>
        <tissue evidence="2">Leaves</tissue>
    </source>
</reference>
<dbReference type="Gramene" id="mRNA:HanXRQr2_Chr15g0701191">
    <property type="protein sequence ID" value="mRNA:HanXRQr2_Chr15g0701191"/>
    <property type="gene ID" value="HanXRQr2_Chr15g0701191"/>
</dbReference>
<feature type="compositionally biased region" description="Low complexity" evidence="1">
    <location>
        <begin position="178"/>
        <end position="204"/>
    </location>
</feature>
<feature type="compositionally biased region" description="Basic residues" evidence="1">
    <location>
        <begin position="228"/>
        <end position="237"/>
    </location>
</feature>
<feature type="region of interest" description="Disordered" evidence="1">
    <location>
        <begin position="78"/>
        <end position="214"/>
    </location>
</feature>
<keyword evidence="3" id="KW-1185">Reference proteome</keyword>
<evidence type="ECO:0000256" key="1">
    <source>
        <dbReference type="SAM" id="MobiDB-lite"/>
    </source>
</evidence>
<evidence type="ECO:0000313" key="2">
    <source>
        <dbReference type="EMBL" id="KAF5765217.1"/>
    </source>
</evidence>
<accession>A0A9K3E1E4</accession>
<name>A0A9K3E1E4_HELAN</name>
<dbReference type="Proteomes" id="UP000215914">
    <property type="component" value="Unassembled WGS sequence"/>
</dbReference>
<protein>
    <submittedName>
        <fullName evidence="2">Uncharacterized protein</fullName>
    </submittedName>
</protein>
<dbReference type="EMBL" id="MNCJ02000330">
    <property type="protein sequence ID" value="KAF5765217.1"/>
    <property type="molecule type" value="Genomic_DNA"/>
</dbReference>
<feature type="region of interest" description="Disordered" evidence="1">
    <location>
        <begin position="52"/>
        <end position="71"/>
    </location>
</feature>
<sequence length="245" mass="27259">MVDNVHGEKFLQYPRFIQMLLDDQIKNLPKADDDELKLDHMDAETLKRLNVYQGVEKDKEPPSRKQFGSILKLDYAAPTHDKWRHDDNNSDSEDKKMEPFANKHGKFWLKAEDKKRKRDTIPKTSKSTTPKAIPKRSSKKKSPPHLVDEPDDVPPENVTVTAAQDAAKAAQEAEKAKQAGGENVEAAAGGETVGETLVEGVVHTDSSETDTDIDVTQLAPTTYVSGKIKIKGPSRKKMGSDEEDV</sequence>
<feature type="compositionally biased region" description="Basic and acidic residues" evidence="1">
    <location>
        <begin position="79"/>
        <end position="98"/>
    </location>
</feature>
<gene>
    <name evidence="2" type="ORF">HanXRQr2_Chr15g0701191</name>
</gene>
<evidence type="ECO:0000313" key="3">
    <source>
        <dbReference type="Proteomes" id="UP000215914"/>
    </source>
</evidence>
<feature type="compositionally biased region" description="Low complexity" evidence="1">
    <location>
        <begin position="122"/>
        <end position="132"/>
    </location>
</feature>
<feature type="compositionally biased region" description="Basic residues" evidence="1">
    <location>
        <begin position="133"/>
        <end position="143"/>
    </location>
</feature>
<proteinExistence type="predicted"/>
<comment type="caution">
    <text evidence="2">The sequence shown here is derived from an EMBL/GenBank/DDBJ whole genome shotgun (WGS) entry which is preliminary data.</text>
</comment>
<organism evidence="2 3">
    <name type="scientific">Helianthus annuus</name>
    <name type="common">Common sunflower</name>
    <dbReference type="NCBI Taxonomy" id="4232"/>
    <lineage>
        <taxon>Eukaryota</taxon>
        <taxon>Viridiplantae</taxon>
        <taxon>Streptophyta</taxon>
        <taxon>Embryophyta</taxon>
        <taxon>Tracheophyta</taxon>
        <taxon>Spermatophyta</taxon>
        <taxon>Magnoliopsida</taxon>
        <taxon>eudicotyledons</taxon>
        <taxon>Gunneridae</taxon>
        <taxon>Pentapetalae</taxon>
        <taxon>asterids</taxon>
        <taxon>campanulids</taxon>
        <taxon>Asterales</taxon>
        <taxon>Asteraceae</taxon>
        <taxon>Asteroideae</taxon>
        <taxon>Heliantheae alliance</taxon>
        <taxon>Heliantheae</taxon>
        <taxon>Helianthus</taxon>
    </lineage>
</organism>